<evidence type="ECO:0000256" key="13">
    <source>
        <dbReference type="ARBA" id="ARBA00043219"/>
    </source>
</evidence>
<dbReference type="GO" id="GO:0005965">
    <property type="term" value="C:protein farnesyltransferase complex"/>
    <property type="evidence" value="ECO:0007669"/>
    <property type="project" value="TreeGrafter"/>
</dbReference>
<evidence type="ECO:0000256" key="9">
    <source>
        <dbReference type="ARBA" id="ARBA00040965"/>
    </source>
</evidence>
<dbReference type="InterPro" id="IPR002088">
    <property type="entry name" value="Prenyl_trans_a"/>
</dbReference>
<keyword evidence="8" id="KW-0460">Magnesium</keyword>
<comment type="cofactor">
    <cofactor evidence="1">
        <name>Mg(2+)</name>
        <dbReference type="ChEBI" id="CHEBI:18420"/>
    </cofactor>
</comment>
<keyword evidence="15" id="KW-1185">Reference proteome</keyword>
<evidence type="ECO:0000256" key="4">
    <source>
        <dbReference type="ARBA" id="ARBA00012702"/>
    </source>
</evidence>
<sequence>MNIPDVFSDIDPISQSDGPEPACAITYTPEFVEAHDYLRAVLKADERSERAFALTTICLKFNPANYTCWHFRRRCLVSLCTPTDSDARATVDVERIDTDLEFADKLGGTNPKNYQLWYHRRALLEIRFKGDERIQVAQKELGYVDKILGDDNKNYHAWSHRQWIIRTINQPQLWSAEIEYSHSKILLDPRNNSAWNQRWFATHEGEIAANSGMKLGKLSFEKAEEEANYAVCGAQVDPFNESPWRYLIGVLMEQCRWVQREEGADDKDKVNGLLRDCVAKIKDMNDSPTEDYPAGPCVSLMSALVDLLETVGDKTSLEEAKNMMGELVVEDPVRRKYWHKRQSTVLVLLGKVSE</sequence>
<dbReference type="AlphaFoldDB" id="A0AAD9D7C2"/>
<keyword evidence="6 14" id="KW-0808">Transferase</keyword>
<dbReference type="Pfam" id="PF01239">
    <property type="entry name" value="PPTA"/>
    <property type="match status" value="4"/>
</dbReference>
<evidence type="ECO:0000256" key="6">
    <source>
        <dbReference type="ARBA" id="ARBA00022679"/>
    </source>
</evidence>
<evidence type="ECO:0000313" key="14">
    <source>
        <dbReference type="EMBL" id="KAK1735570.1"/>
    </source>
</evidence>
<dbReference type="PROSITE" id="PS51147">
    <property type="entry name" value="PFTA"/>
    <property type="match status" value="4"/>
</dbReference>
<evidence type="ECO:0000256" key="1">
    <source>
        <dbReference type="ARBA" id="ARBA00001946"/>
    </source>
</evidence>
<evidence type="ECO:0000256" key="10">
    <source>
        <dbReference type="ARBA" id="ARBA00041392"/>
    </source>
</evidence>
<keyword evidence="5" id="KW-0637">Prenyltransferase</keyword>
<evidence type="ECO:0000256" key="8">
    <source>
        <dbReference type="ARBA" id="ARBA00022842"/>
    </source>
</evidence>
<name>A0AAD9D7C2_9STRA</name>
<keyword evidence="7" id="KW-0677">Repeat</keyword>
<evidence type="ECO:0000256" key="7">
    <source>
        <dbReference type="ARBA" id="ARBA00022737"/>
    </source>
</evidence>
<dbReference type="GO" id="GO:0005953">
    <property type="term" value="C:CAAX-protein geranylgeranyltransferase complex"/>
    <property type="evidence" value="ECO:0007669"/>
    <property type="project" value="TreeGrafter"/>
</dbReference>
<gene>
    <name evidence="14" type="ORF">QTG54_013733</name>
</gene>
<dbReference type="PANTHER" id="PTHR11129">
    <property type="entry name" value="PROTEIN FARNESYLTRANSFERASE ALPHA SUBUNIT/RAB GERANYLGERANYL TRANSFERASE ALPHA SUBUNIT"/>
    <property type="match status" value="1"/>
</dbReference>
<proteinExistence type="inferred from homology"/>
<comment type="caution">
    <text evidence="14">The sequence shown here is derived from an EMBL/GenBank/DDBJ whole genome shotgun (WGS) entry which is preliminary data.</text>
</comment>
<protein>
    <recommendedName>
        <fullName evidence="9">Protein farnesyltransferase/geranylgeranyltransferase type-1 subunit alpha</fullName>
        <ecNumber evidence="4">2.5.1.58</ecNumber>
        <ecNumber evidence="3">2.5.1.59</ecNumber>
    </recommendedName>
    <alternativeName>
        <fullName evidence="12">CAAX farnesyltransferase subunit alpha</fullName>
    </alternativeName>
    <alternativeName>
        <fullName evidence="11">FTase-alpha</fullName>
    </alternativeName>
    <alternativeName>
        <fullName evidence="10">Ras proteins prenyltransferase subunit alpha</fullName>
    </alternativeName>
    <alternativeName>
        <fullName evidence="13">Type I protein geranyl-geranyltransferase subunit alpha</fullName>
    </alternativeName>
</protein>
<evidence type="ECO:0000313" key="15">
    <source>
        <dbReference type="Proteomes" id="UP001224775"/>
    </source>
</evidence>
<dbReference type="EMBL" id="JATAAI010000033">
    <property type="protein sequence ID" value="KAK1735570.1"/>
    <property type="molecule type" value="Genomic_DNA"/>
</dbReference>
<dbReference type="SUPFAM" id="SSF48439">
    <property type="entry name" value="Protein prenylyltransferase"/>
    <property type="match status" value="1"/>
</dbReference>
<dbReference type="Gene3D" id="1.25.40.120">
    <property type="entry name" value="Protein prenylyltransferase"/>
    <property type="match status" value="1"/>
</dbReference>
<evidence type="ECO:0000256" key="11">
    <source>
        <dbReference type="ARBA" id="ARBA00042436"/>
    </source>
</evidence>
<evidence type="ECO:0000256" key="5">
    <source>
        <dbReference type="ARBA" id="ARBA00022602"/>
    </source>
</evidence>
<dbReference type="Proteomes" id="UP001224775">
    <property type="component" value="Unassembled WGS sequence"/>
</dbReference>
<organism evidence="14 15">
    <name type="scientific">Skeletonema marinoi</name>
    <dbReference type="NCBI Taxonomy" id="267567"/>
    <lineage>
        <taxon>Eukaryota</taxon>
        <taxon>Sar</taxon>
        <taxon>Stramenopiles</taxon>
        <taxon>Ochrophyta</taxon>
        <taxon>Bacillariophyta</taxon>
        <taxon>Coscinodiscophyceae</taxon>
        <taxon>Thalassiosirophycidae</taxon>
        <taxon>Thalassiosirales</taxon>
        <taxon>Skeletonemataceae</taxon>
        <taxon>Skeletonema</taxon>
        <taxon>Skeletonema marinoi-dohrnii complex</taxon>
    </lineage>
</organism>
<dbReference type="PANTHER" id="PTHR11129:SF1">
    <property type="entry name" value="PROTEIN FARNESYLTRANSFERASE_GERANYLGERANYLTRANSFERASE TYPE-1 SUBUNIT ALPHA"/>
    <property type="match status" value="1"/>
</dbReference>
<dbReference type="EC" id="2.5.1.59" evidence="3"/>
<evidence type="ECO:0000256" key="3">
    <source>
        <dbReference type="ARBA" id="ARBA00012700"/>
    </source>
</evidence>
<reference evidence="14" key="1">
    <citation type="submission" date="2023-06" db="EMBL/GenBank/DDBJ databases">
        <title>Survivors Of The Sea: Transcriptome response of Skeletonema marinoi to long-term dormancy.</title>
        <authorList>
            <person name="Pinder M.I.M."/>
            <person name="Kourtchenko O."/>
            <person name="Robertson E.K."/>
            <person name="Larsson T."/>
            <person name="Maumus F."/>
            <person name="Osuna-Cruz C.M."/>
            <person name="Vancaester E."/>
            <person name="Stenow R."/>
            <person name="Vandepoele K."/>
            <person name="Ploug H."/>
            <person name="Bruchert V."/>
            <person name="Godhe A."/>
            <person name="Topel M."/>
        </authorList>
    </citation>
    <scope>NUCLEOTIDE SEQUENCE</scope>
    <source>
        <strain evidence="14">R05AC</strain>
    </source>
</reference>
<accession>A0AAD9D7C2</accession>
<dbReference type="EC" id="2.5.1.58" evidence="4"/>
<evidence type="ECO:0000256" key="12">
    <source>
        <dbReference type="ARBA" id="ARBA00043086"/>
    </source>
</evidence>
<evidence type="ECO:0000256" key="2">
    <source>
        <dbReference type="ARBA" id="ARBA00006734"/>
    </source>
</evidence>
<comment type="similarity">
    <text evidence="2">Belongs to the protein prenyltransferase subunit alpha family.</text>
</comment>
<dbReference type="GO" id="GO:0004662">
    <property type="term" value="F:CAAX-protein geranylgeranyltransferase activity"/>
    <property type="evidence" value="ECO:0007669"/>
    <property type="project" value="UniProtKB-EC"/>
</dbReference>
<dbReference type="GO" id="GO:0004660">
    <property type="term" value="F:protein farnesyltransferase activity"/>
    <property type="evidence" value="ECO:0007669"/>
    <property type="project" value="UniProtKB-EC"/>
</dbReference>